<dbReference type="Gene3D" id="3.30.2310.20">
    <property type="entry name" value="RelE-like"/>
    <property type="match status" value="1"/>
</dbReference>
<reference evidence="2" key="1">
    <citation type="journal article" date="2020" name="mSystems">
        <title>Genome- and Community-Level Interaction Insights into Carbon Utilization and Element Cycling Functions of Hydrothermarchaeota in Hydrothermal Sediment.</title>
        <authorList>
            <person name="Zhou Z."/>
            <person name="Liu Y."/>
            <person name="Xu W."/>
            <person name="Pan J."/>
            <person name="Luo Z.H."/>
            <person name="Li M."/>
        </authorList>
    </citation>
    <scope>NUCLEOTIDE SEQUENCE [LARGE SCALE GENOMIC DNA]</scope>
    <source>
        <strain evidence="2">HyVt-538</strain>
    </source>
</reference>
<dbReference type="Pfam" id="PF05016">
    <property type="entry name" value="ParE_toxin"/>
    <property type="match status" value="1"/>
</dbReference>
<organism evidence="2">
    <name type="scientific">Hellea balneolensis</name>
    <dbReference type="NCBI Taxonomy" id="287478"/>
    <lineage>
        <taxon>Bacteria</taxon>
        <taxon>Pseudomonadati</taxon>
        <taxon>Pseudomonadota</taxon>
        <taxon>Alphaproteobacteria</taxon>
        <taxon>Maricaulales</taxon>
        <taxon>Robiginitomaculaceae</taxon>
        <taxon>Hellea</taxon>
    </lineage>
</organism>
<evidence type="ECO:0000313" key="2">
    <source>
        <dbReference type="EMBL" id="HHI88359.1"/>
    </source>
</evidence>
<dbReference type="InterPro" id="IPR035093">
    <property type="entry name" value="RelE/ParE_toxin_dom_sf"/>
</dbReference>
<dbReference type="AlphaFoldDB" id="A0A7V5NW27"/>
<comment type="caution">
    <text evidence="2">The sequence shown here is derived from an EMBL/GenBank/DDBJ whole genome shotgun (WGS) entry which is preliminary data.</text>
</comment>
<keyword evidence="1" id="KW-1277">Toxin-antitoxin system</keyword>
<protein>
    <submittedName>
        <fullName evidence="2">Type II toxin-antitoxin system RelE/ParE family toxin</fullName>
    </submittedName>
</protein>
<dbReference type="EMBL" id="DROP01000017">
    <property type="protein sequence ID" value="HHI88359.1"/>
    <property type="molecule type" value="Genomic_DNA"/>
</dbReference>
<proteinExistence type="predicted"/>
<feature type="non-terminal residue" evidence="2">
    <location>
        <position position="1"/>
    </location>
</feature>
<dbReference type="InterPro" id="IPR007712">
    <property type="entry name" value="RelE/ParE_toxin"/>
</dbReference>
<gene>
    <name evidence="2" type="ORF">ENK01_00265</name>
</gene>
<sequence length="90" mass="10457">AVLGLEKCRRFLENKNKRAAKRAGHEIQTHFTFLSENPNAGRPLDDEPELREWVIPFGGSGYVCLYRYDSLQDTIYILAFRHQREAGYPD</sequence>
<name>A0A7V5NW27_9PROT</name>
<evidence type="ECO:0000256" key="1">
    <source>
        <dbReference type="ARBA" id="ARBA00022649"/>
    </source>
</evidence>
<accession>A0A7V5NW27</accession>
<dbReference type="Proteomes" id="UP000885806">
    <property type="component" value="Unassembled WGS sequence"/>
</dbReference>